<proteinExistence type="predicted"/>
<name>A0ABR2JGE6_9PEZI</name>
<evidence type="ECO:0000313" key="4">
    <source>
        <dbReference type="Proteomes" id="UP001390339"/>
    </source>
</evidence>
<feature type="region of interest" description="Disordered" evidence="1">
    <location>
        <begin position="138"/>
        <end position="159"/>
    </location>
</feature>
<gene>
    <name evidence="3" type="ORF">PGQ11_001683</name>
</gene>
<keyword evidence="2" id="KW-1133">Transmembrane helix</keyword>
<evidence type="ECO:0000313" key="3">
    <source>
        <dbReference type="EMBL" id="KAK8876737.1"/>
    </source>
</evidence>
<organism evidence="3 4">
    <name type="scientific">Apiospora arundinis</name>
    <dbReference type="NCBI Taxonomy" id="335852"/>
    <lineage>
        <taxon>Eukaryota</taxon>
        <taxon>Fungi</taxon>
        <taxon>Dikarya</taxon>
        <taxon>Ascomycota</taxon>
        <taxon>Pezizomycotina</taxon>
        <taxon>Sordariomycetes</taxon>
        <taxon>Xylariomycetidae</taxon>
        <taxon>Amphisphaeriales</taxon>
        <taxon>Apiosporaceae</taxon>
        <taxon>Apiospora</taxon>
    </lineage>
</organism>
<evidence type="ECO:0000256" key="1">
    <source>
        <dbReference type="SAM" id="MobiDB-lite"/>
    </source>
</evidence>
<reference evidence="3 4" key="1">
    <citation type="journal article" date="2024" name="IMA Fungus">
        <title>Apiospora arundinis, a panoply of carbohydrate-active enzymes and secondary metabolites.</title>
        <authorList>
            <person name="Sorensen T."/>
            <person name="Petersen C."/>
            <person name="Muurmann A.T."/>
            <person name="Christiansen J.V."/>
            <person name="Brundto M.L."/>
            <person name="Overgaard C.K."/>
            <person name="Boysen A.T."/>
            <person name="Wollenberg R.D."/>
            <person name="Larsen T.O."/>
            <person name="Sorensen J.L."/>
            <person name="Nielsen K.L."/>
            <person name="Sondergaard T.E."/>
        </authorList>
    </citation>
    <scope>NUCLEOTIDE SEQUENCE [LARGE SCALE GENOMIC DNA]</scope>
    <source>
        <strain evidence="3 4">AAU 773</strain>
    </source>
</reference>
<keyword evidence="2" id="KW-0812">Transmembrane</keyword>
<sequence>MAQSSFQWQPGDNVKWKEQVRRLGLSDFSHIAYVRCGFMWQRLKIELSNLPEAVCQSSFQSQGLAYPTGATNSATADETLELTEDIHDDVYSNPQATSVLAFGRSWLRYDMARRRPWLWRDPLIVCIIVAGDWDTADQGTRQGHDKHHQGSSPGHTARTWRASRGHNITAYQVSFSVTSKVSRSKTSTSSAMMNALAAAAPYSFACAPASCPIAVTRTLAGQTITTINIVTQRETMITTTTDHLTTITVLSTISGSCAGASTVTVLAPAPPITVTIPACAAGDFVPVWWLGVVGGFCFFLGVAIFGWIGKW</sequence>
<keyword evidence="2" id="KW-0472">Membrane</keyword>
<dbReference type="Proteomes" id="UP001390339">
    <property type="component" value="Unassembled WGS sequence"/>
</dbReference>
<comment type="caution">
    <text evidence="3">The sequence shown here is derived from an EMBL/GenBank/DDBJ whole genome shotgun (WGS) entry which is preliminary data.</text>
</comment>
<evidence type="ECO:0000256" key="2">
    <source>
        <dbReference type="SAM" id="Phobius"/>
    </source>
</evidence>
<feature type="transmembrane region" description="Helical" evidence="2">
    <location>
        <begin position="287"/>
        <end position="308"/>
    </location>
</feature>
<keyword evidence="4" id="KW-1185">Reference proteome</keyword>
<dbReference type="EMBL" id="JAPCWZ010000002">
    <property type="protein sequence ID" value="KAK8876737.1"/>
    <property type="molecule type" value="Genomic_DNA"/>
</dbReference>
<accession>A0ABR2JGE6</accession>
<protein>
    <submittedName>
        <fullName evidence="3">Uncharacterized protein</fullName>
    </submittedName>
</protein>